<evidence type="ECO:0000256" key="1">
    <source>
        <dbReference type="ARBA" id="ARBA00009059"/>
    </source>
</evidence>
<evidence type="ECO:0000313" key="19">
    <source>
        <dbReference type="Proteomes" id="UP000183832"/>
    </source>
</evidence>
<evidence type="ECO:0000256" key="12">
    <source>
        <dbReference type="ARBA" id="ARBA00044497"/>
    </source>
</evidence>
<dbReference type="OrthoDB" id="1298661at2759"/>
<dbReference type="Pfam" id="PF05891">
    <property type="entry name" value="Methyltransf_PK"/>
    <property type="match status" value="1"/>
</dbReference>
<sequence>MESRINVTPGFCPNCGSILPPLKSQGSVICFLCSKEFDPSIFGRMEVEYTVHFNKIIDKRNKNKEVNEEESEGPVVERKCLKCGNNKMSYATLQLRSADEGQTTYRVTPSKFILLFLQKNKNMSEEEKNGKTDDGSEVTYEKAKEYWQTIEPTVCGMLGGLPEVGFLDIQASTRFLKLLFKFKPAPGRNRALDCGAGIGRVSKNLLMNEFQTVDLIEQDEKFCQKARESLANSGHLGEVFNVGLQDFNESDIKYDVVWSQWVLGHIEEPDLIQFFKRVSKMLNKNGIIVVKENFTKNNETIVDEIDSSVTRPRGHFKKILKESNLKIIKEERQTNFPKSLFPVYMLAMKPINK</sequence>
<evidence type="ECO:0000256" key="2">
    <source>
        <dbReference type="ARBA" id="ARBA00022603"/>
    </source>
</evidence>
<comment type="function">
    <text evidence="12">Core component of RNA polymerase I (Pol I), a DNA-dependent RNA polymerase which synthesizes ribosomal RNA precursors using the four ribonucleoside triphosphates as substrates. Can mediate Pol I proofreading of the nascent RNA transcript. Anchors into the Pol I active site to monitor transcription fidelity and cleave mis-incorporated 5'-ribonucleotides.</text>
</comment>
<evidence type="ECO:0000313" key="18">
    <source>
        <dbReference type="EMBL" id="CRK88479.1"/>
    </source>
</evidence>
<dbReference type="Gene3D" id="3.40.50.150">
    <property type="entry name" value="Vaccinia Virus protein VP39"/>
    <property type="match status" value="1"/>
</dbReference>
<comment type="catalytic activity">
    <reaction evidence="14">
        <text>N-terminal L-prolyl-L-prolyl-L-lysyl-[protein] + 2 S-adenosyl-L-methionine = N-terminal N,N-dimethyl-L-prolyl-L-prolyl-L-lysyl-[protein] + 2 S-adenosyl-L-homocysteine + 2 H(+)</text>
        <dbReference type="Rhea" id="RHEA:54736"/>
        <dbReference type="Rhea" id="RHEA-COMP:13787"/>
        <dbReference type="Rhea" id="RHEA-COMP:13974"/>
        <dbReference type="ChEBI" id="CHEBI:15378"/>
        <dbReference type="ChEBI" id="CHEBI:57856"/>
        <dbReference type="ChEBI" id="CHEBI:59789"/>
        <dbReference type="ChEBI" id="CHEBI:138059"/>
        <dbReference type="ChEBI" id="CHEBI:138318"/>
        <dbReference type="EC" id="2.1.1.244"/>
    </reaction>
</comment>
<evidence type="ECO:0000256" key="3">
    <source>
        <dbReference type="ARBA" id="ARBA00022679"/>
    </source>
</evidence>
<evidence type="ECO:0000256" key="13">
    <source>
        <dbReference type="ARBA" id="ARBA00047306"/>
    </source>
</evidence>
<dbReference type="GO" id="GO:0005737">
    <property type="term" value="C:cytoplasm"/>
    <property type="evidence" value="ECO:0007669"/>
    <property type="project" value="TreeGrafter"/>
</dbReference>
<gene>
    <name evidence="18" type="ORF">CLUMA_CG002216</name>
</gene>
<evidence type="ECO:0000256" key="14">
    <source>
        <dbReference type="ARBA" id="ARBA00047885"/>
    </source>
</evidence>
<dbReference type="GO" id="GO:0032259">
    <property type="term" value="P:methylation"/>
    <property type="evidence" value="ECO:0007669"/>
    <property type="project" value="UniProtKB-KW"/>
</dbReference>
<evidence type="ECO:0000256" key="9">
    <source>
        <dbReference type="ARBA" id="ARBA00039112"/>
    </source>
</evidence>
<dbReference type="GO" id="GO:0003676">
    <property type="term" value="F:nucleic acid binding"/>
    <property type="evidence" value="ECO:0007669"/>
    <property type="project" value="InterPro"/>
</dbReference>
<keyword evidence="3" id="KW-0808">Transferase</keyword>
<evidence type="ECO:0000256" key="10">
    <source>
        <dbReference type="ARBA" id="ARBA00039449"/>
    </source>
</evidence>
<dbReference type="GO" id="GO:0006351">
    <property type="term" value="P:DNA-templated transcription"/>
    <property type="evidence" value="ECO:0007669"/>
    <property type="project" value="InterPro"/>
</dbReference>
<keyword evidence="4" id="KW-0949">S-adenosyl-L-methionine</keyword>
<accession>A0A1J1HKA0</accession>
<dbReference type="STRING" id="568069.A0A1J1HKA0"/>
<dbReference type="PANTHER" id="PTHR12753">
    <property type="entry name" value="AD-003 - RELATED"/>
    <property type="match status" value="1"/>
</dbReference>
<dbReference type="FunFam" id="3.40.50.150:FF:000025">
    <property type="entry name" value="N-terminal Xaa-Pro-Lys N-methyltransferase 1"/>
    <property type="match status" value="1"/>
</dbReference>
<dbReference type="Proteomes" id="UP000183832">
    <property type="component" value="Unassembled WGS sequence"/>
</dbReference>
<dbReference type="InterPro" id="IPR029063">
    <property type="entry name" value="SAM-dependent_MTases_sf"/>
</dbReference>
<dbReference type="InterPro" id="IPR001222">
    <property type="entry name" value="Znf_TFIIS"/>
</dbReference>
<feature type="domain" description="TFIIS-type" evidence="17">
    <location>
        <begin position="76"/>
        <end position="113"/>
    </location>
</feature>
<evidence type="ECO:0000256" key="16">
    <source>
        <dbReference type="PROSITE-ProRule" id="PRU00472"/>
    </source>
</evidence>
<dbReference type="Pfam" id="PF01096">
    <property type="entry name" value="Zn_ribbon_TFIIS"/>
    <property type="match status" value="1"/>
</dbReference>
<protein>
    <recommendedName>
        <fullName evidence="10">Alpha N-terminal protein methyltransferase 1</fullName>
        <ecNumber evidence="9">2.1.1.244</ecNumber>
    </recommendedName>
    <alternativeName>
        <fullName evidence="8">DNA-directed RNA polymerase I subunit H</fullName>
    </alternativeName>
    <alternativeName>
        <fullName evidence="11">X-Pro-Lys N-terminal protein methyltransferase 1</fullName>
    </alternativeName>
</protein>
<dbReference type="CDD" id="cd02440">
    <property type="entry name" value="AdoMet_MTases"/>
    <property type="match status" value="1"/>
</dbReference>
<organism evidence="18 19">
    <name type="scientific">Clunio marinus</name>
    <dbReference type="NCBI Taxonomy" id="568069"/>
    <lineage>
        <taxon>Eukaryota</taxon>
        <taxon>Metazoa</taxon>
        <taxon>Ecdysozoa</taxon>
        <taxon>Arthropoda</taxon>
        <taxon>Hexapoda</taxon>
        <taxon>Insecta</taxon>
        <taxon>Pterygota</taxon>
        <taxon>Neoptera</taxon>
        <taxon>Endopterygota</taxon>
        <taxon>Diptera</taxon>
        <taxon>Nematocera</taxon>
        <taxon>Chironomoidea</taxon>
        <taxon>Chironomidae</taxon>
        <taxon>Clunio</taxon>
    </lineage>
</organism>
<comment type="catalytic activity">
    <reaction evidence="15">
        <text>N-terminal L-alanyl-L-prolyl-L-lysyl-[protein] + 3 S-adenosyl-L-methionine = N-terminal N,N,N-trimethyl-L-alanyl-L-prolyl-L-lysyl-[protein] + 3 S-adenosyl-L-homocysteine + 3 H(+)</text>
        <dbReference type="Rhea" id="RHEA:54712"/>
        <dbReference type="Rhea" id="RHEA-COMP:13785"/>
        <dbReference type="Rhea" id="RHEA-COMP:13971"/>
        <dbReference type="ChEBI" id="CHEBI:15378"/>
        <dbReference type="ChEBI" id="CHEBI:57856"/>
        <dbReference type="ChEBI" id="CHEBI:59789"/>
        <dbReference type="ChEBI" id="CHEBI:138057"/>
        <dbReference type="ChEBI" id="CHEBI:138315"/>
        <dbReference type="EC" id="2.1.1.244"/>
    </reaction>
</comment>
<dbReference type="AlphaFoldDB" id="A0A1J1HKA0"/>
<dbReference type="GO" id="GO:0071885">
    <property type="term" value="F:N-terminal protein N-methyltransferase activity"/>
    <property type="evidence" value="ECO:0007669"/>
    <property type="project" value="UniProtKB-EC"/>
</dbReference>
<keyword evidence="6 16" id="KW-0863">Zinc-finger</keyword>
<evidence type="ECO:0000256" key="4">
    <source>
        <dbReference type="ARBA" id="ARBA00022691"/>
    </source>
</evidence>
<keyword evidence="19" id="KW-1185">Reference proteome</keyword>
<evidence type="ECO:0000256" key="5">
    <source>
        <dbReference type="ARBA" id="ARBA00022723"/>
    </source>
</evidence>
<proteinExistence type="inferred from homology"/>
<dbReference type="SUPFAM" id="SSF53335">
    <property type="entry name" value="S-adenosyl-L-methionine-dependent methyltransferases"/>
    <property type="match status" value="1"/>
</dbReference>
<evidence type="ECO:0000256" key="7">
    <source>
        <dbReference type="ARBA" id="ARBA00022833"/>
    </source>
</evidence>
<dbReference type="Gene3D" id="2.20.25.10">
    <property type="match status" value="1"/>
</dbReference>
<dbReference type="SUPFAM" id="SSF57783">
    <property type="entry name" value="Zinc beta-ribbon"/>
    <property type="match status" value="1"/>
</dbReference>
<evidence type="ECO:0000256" key="6">
    <source>
        <dbReference type="ARBA" id="ARBA00022771"/>
    </source>
</evidence>
<reference evidence="18 19" key="1">
    <citation type="submission" date="2015-04" db="EMBL/GenBank/DDBJ databases">
        <authorList>
            <person name="Syromyatnikov M.Y."/>
            <person name="Popov V.N."/>
        </authorList>
    </citation>
    <scope>NUCLEOTIDE SEQUENCE [LARGE SCALE GENOMIC DNA]</scope>
</reference>
<keyword evidence="5" id="KW-0479">Metal-binding</keyword>
<dbReference type="GO" id="GO:0008270">
    <property type="term" value="F:zinc ion binding"/>
    <property type="evidence" value="ECO:0007669"/>
    <property type="project" value="UniProtKB-KW"/>
</dbReference>
<dbReference type="EMBL" id="CVRI01000008">
    <property type="protein sequence ID" value="CRK88479.1"/>
    <property type="molecule type" value="Genomic_DNA"/>
</dbReference>
<dbReference type="InterPro" id="IPR034004">
    <property type="entry name" value="Zn_ribbon_RPA12_C"/>
</dbReference>
<keyword evidence="7" id="KW-0862">Zinc</keyword>
<evidence type="ECO:0000256" key="11">
    <source>
        <dbReference type="ARBA" id="ARBA00043129"/>
    </source>
</evidence>
<name>A0A1J1HKA0_9DIPT</name>
<dbReference type="InterPro" id="IPR008576">
    <property type="entry name" value="MeTrfase_NTM1"/>
</dbReference>
<dbReference type="PANTHER" id="PTHR12753:SF0">
    <property type="entry name" value="ALPHA N-TERMINAL PROTEIN METHYLTRANSFERASE 1"/>
    <property type="match status" value="1"/>
</dbReference>
<dbReference type="PROSITE" id="PS51133">
    <property type="entry name" value="ZF_TFIIS_2"/>
    <property type="match status" value="1"/>
</dbReference>
<evidence type="ECO:0000256" key="8">
    <source>
        <dbReference type="ARBA" id="ARBA00031781"/>
    </source>
</evidence>
<dbReference type="CDD" id="cd10507">
    <property type="entry name" value="Zn-ribbon_RPA12"/>
    <property type="match status" value="1"/>
</dbReference>
<dbReference type="SMART" id="SM00440">
    <property type="entry name" value="ZnF_C2C2"/>
    <property type="match status" value="1"/>
</dbReference>
<comment type="catalytic activity">
    <reaction evidence="13">
        <text>N-terminal L-seryl-L-prolyl-L-lysyl-[protein] + 3 S-adenosyl-L-methionine = N-terminal N,N,N-trimethyl-L-seryl-L-prolyl-L-lysyl-[protein] + 3 S-adenosyl-L-homocysteine + 3 H(+)</text>
        <dbReference type="Rhea" id="RHEA:54724"/>
        <dbReference type="Rhea" id="RHEA-COMP:13789"/>
        <dbReference type="Rhea" id="RHEA-COMP:13973"/>
        <dbReference type="ChEBI" id="CHEBI:15378"/>
        <dbReference type="ChEBI" id="CHEBI:57856"/>
        <dbReference type="ChEBI" id="CHEBI:59789"/>
        <dbReference type="ChEBI" id="CHEBI:138061"/>
        <dbReference type="ChEBI" id="CHEBI:138317"/>
        <dbReference type="EC" id="2.1.1.244"/>
    </reaction>
</comment>
<keyword evidence="2" id="KW-0489">Methyltransferase</keyword>
<evidence type="ECO:0000256" key="15">
    <source>
        <dbReference type="ARBA" id="ARBA00048167"/>
    </source>
</evidence>
<evidence type="ECO:0000259" key="17">
    <source>
        <dbReference type="PROSITE" id="PS51133"/>
    </source>
</evidence>
<dbReference type="EC" id="2.1.1.244" evidence="9"/>
<comment type="similarity">
    <text evidence="1">Belongs to the methyltransferase superfamily. NTM1 family.</text>
</comment>